<comment type="subcellular location">
    <subcellularLocation>
        <location evidence="1">Bacterial flagellum</location>
    </subcellularLocation>
    <subcellularLocation>
        <location evidence="2">Secreted</location>
    </subcellularLocation>
</comment>
<dbReference type="Gene3D" id="1.20.1330.10">
    <property type="entry name" value="f41 fragment of flagellin, N-terminal domain"/>
    <property type="match status" value="2"/>
</dbReference>
<dbReference type="NCBIfam" id="TIGR02550">
    <property type="entry name" value="flagell_flgL"/>
    <property type="match status" value="1"/>
</dbReference>
<proteinExistence type="inferred from homology"/>
<name>A0A3N4V9Q8_9BURK</name>
<dbReference type="GO" id="GO:0005198">
    <property type="term" value="F:structural molecule activity"/>
    <property type="evidence" value="ECO:0007669"/>
    <property type="project" value="InterPro"/>
</dbReference>
<dbReference type="RefSeq" id="WP_124221263.1">
    <property type="nucleotide sequence ID" value="NZ_RKQL01000002.1"/>
</dbReference>
<comment type="caution">
    <text evidence="6">The sequence shown here is derived from an EMBL/GenBank/DDBJ whole genome shotgun (WGS) entry which is preliminary data.</text>
</comment>
<organism evidence="6 7">
    <name type="scientific">Tibeticola sediminis</name>
    <dbReference type="NCBI Taxonomy" id="1917811"/>
    <lineage>
        <taxon>Bacteria</taxon>
        <taxon>Pseudomonadati</taxon>
        <taxon>Pseudomonadota</taxon>
        <taxon>Betaproteobacteria</taxon>
        <taxon>Burkholderiales</taxon>
        <taxon>Comamonadaceae</taxon>
        <taxon>Tibeticola</taxon>
    </lineage>
</organism>
<comment type="similarity">
    <text evidence="3">Belongs to the bacterial flagellin family.</text>
</comment>
<dbReference type="SUPFAM" id="SSF64518">
    <property type="entry name" value="Phase 1 flagellin"/>
    <property type="match status" value="1"/>
</dbReference>
<keyword evidence="6" id="KW-0969">Cilium</keyword>
<keyword evidence="4" id="KW-0975">Bacterial flagellum</keyword>
<evidence type="ECO:0000313" key="6">
    <source>
        <dbReference type="EMBL" id="RPE70550.1"/>
    </source>
</evidence>
<protein>
    <submittedName>
        <fullName evidence="6">Flagellar hook-associated protein 3 FlgL</fullName>
    </submittedName>
</protein>
<keyword evidence="6" id="KW-0966">Cell projection</keyword>
<keyword evidence="7" id="KW-1185">Reference proteome</keyword>
<gene>
    <name evidence="6" type="ORF">EDC62_1032</name>
</gene>
<feature type="domain" description="Flagellin N-terminal" evidence="5">
    <location>
        <begin position="3"/>
        <end position="140"/>
    </location>
</feature>
<dbReference type="GO" id="GO:0071973">
    <property type="term" value="P:bacterial-type flagellum-dependent cell motility"/>
    <property type="evidence" value="ECO:0007669"/>
    <property type="project" value="InterPro"/>
</dbReference>
<dbReference type="GO" id="GO:0005576">
    <property type="term" value="C:extracellular region"/>
    <property type="evidence" value="ECO:0007669"/>
    <property type="project" value="UniProtKB-SubCell"/>
</dbReference>
<evidence type="ECO:0000259" key="5">
    <source>
        <dbReference type="Pfam" id="PF00669"/>
    </source>
</evidence>
<accession>A0A3N4V9Q8</accession>
<dbReference type="GO" id="GO:0009424">
    <property type="term" value="C:bacterial-type flagellum hook"/>
    <property type="evidence" value="ECO:0007669"/>
    <property type="project" value="InterPro"/>
</dbReference>
<sequence length="417" mass="43523">MRISTPQFYGSSLTGILNQQNTLNTLSQQLATGSRIVNPSDAPVAVAQNAALNGQIERLGTYTQNAQYAQGALQLESKTLQSVGTLIDQVRQLAVQMNNATVNAQDLRNAAAAMKGYVEQLAQYANTQDGQGNYIFAGSKSDAMPFVLEADGRVRYLGDGGQNQLALGPSLSAAISDAGDGIFLSARAANGQFTVSSNPANSGSATAGPGTVNDRALADQLLLVNGTQYQISFSGSGSGTTYTITSGTGGVFSPTPMASGSYTEGMSLGLPPGGSPAITVPILGTPANGDQFTVQAASPQGLFETFQSLAAALTATDTSPGTNARRAQAISNALASLDQNQTRLLDTQATIGARLQQVQAVQAQNTSLTVRLQTEQSELTQINYPEVITRYQQSLTALQAAQKAFMQLQGMNLFQYL</sequence>
<dbReference type="AlphaFoldDB" id="A0A3N4V9Q8"/>
<dbReference type="InterPro" id="IPR001492">
    <property type="entry name" value="Flagellin"/>
</dbReference>
<dbReference type="Proteomes" id="UP000272193">
    <property type="component" value="Unassembled WGS sequence"/>
</dbReference>
<dbReference type="InterPro" id="IPR001029">
    <property type="entry name" value="Flagellin_N"/>
</dbReference>
<dbReference type="Pfam" id="PF00669">
    <property type="entry name" value="Flagellin_N"/>
    <property type="match status" value="1"/>
</dbReference>
<evidence type="ECO:0000256" key="1">
    <source>
        <dbReference type="ARBA" id="ARBA00004365"/>
    </source>
</evidence>
<evidence type="ECO:0000313" key="7">
    <source>
        <dbReference type="Proteomes" id="UP000272193"/>
    </source>
</evidence>
<keyword evidence="6" id="KW-0282">Flagellum</keyword>
<dbReference type="EMBL" id="RKQL01000002">
    <property type="protein sequence ID" value="RPE70550.1"/>
    <property type="molecule type" value="Genomic_DNA"/>
</dbReference>
<dbReference type="PANTHER" id="PTHR42792">
    <property type="entry name" value="FLAGELLIN"/>
    <property type="match status" value="1"/>
</dbReference>
<dbReference type="InterPro" id="IPR013384">
    <property type="entry name" value="Flagell_FlgL"/>
</dbReference>
<reference evidence="6 7" key="1">
    <citation type="submission" date="2018-11" db="EMBL/GenBank/DDBJ databases">
        <title>Genomic Encyclopedia of Type Strains, Phase IV (KMG-IV): sequencing the most valuable type-strain genomes for metagenomic binning, comparative biology and taxonomic classification.</title>
        <authorList>
            <person name="Goeker M."/>
        </authorList>
    </citation>
    <scope>NUCLEOTIDE SEQUENCE [LARGE SCALE GENOMIC DNA]</scope>
    <source>
        <strain evidence="6 7">DSM 101684</strain>
    </source>
</reference>
<evidence type="ECO:0000256" key="4">
    <source>
        <dbReference type="ARBA" id="ARBA00023143"/>
    </source>
</evidence>
<dbReference type="OrthoDB" id="9768249at2"/>
<evidence type="ECO:0000256" key="2">
    <source>
        <dbReference type="ARBA" id="ARBA00004613"/>
    </source>
</evidence>
<evidence type="ECO:0000256" key="3">
    <source>
        <dbReference type="ARBA" id="ARBA00005709"/>
    </source>
</evidence>
<dbReference type="PANTHER" id="PTHR42792:SF1">
    <property type="entry name" value="FLAGELLAR HOOK-ASSOCIATED PROTEIN 3"/>
    <property type="match status" value="1"/>
</dbReference>